<dbReference type="EC" id="3.-.-.-" evidence="1"/>
<dbReference type="InterPro" id="IPR000150">
    <property type="entry name" value="Cof"/>
</dbReference>
<dbReference type="RefSeq" id="WP_377928621.1">
    <property type="nucleotide sequence ID" value="NZ_JBHUEM010000020.1"/>
</dbReference>
<dbReference type="Proteomes" id="UP001597214">
    <property type="component" value="Unassembled WGS sequence"/>
</dbReference>
<dbReference type="InterPro" id="IPR036412">
    <property type="entry name" value="HAD-like_sf"/>
</dbReference>
<accession>A0ABW4LSF8</accession>
<dbReference type="SFLD" id="SFLDG01140">
    <property type="entry name" value="C2.B:_Phosphomannomutase_and_P"/>
    <property type="match status" value="1"/>
</dbReference>
<evidence type="ECO:0000313" key="1">
    <source>
        <dbReference type="EMBL" id="MFD1737411.1"/>
    </source>
</evidence>
<dbReference type="Gene3D" id="3.30.1240.10">
    <property type="match status" value="1"/>
</dbReference>
<reference evidence="2" key="1">
    <citation type="journal article" date="2019" name="Int. J. Syst. Evol. Microbiol.">
        <title>The Global Catalogue of Microorganisms (GCM) 10K type strain sequencing project: providing services to taxonomists for standard genome sequencing and annotation.</title>
        <authorList>
            <consortium name="The Broad Institute Genomics Platform"/>
            <consortium name="The Broad Institute Genome Sequencing Center for Infectious Disease"/>
            <person name="Wu L."/>
            <person name="Ma J."/>
        </authorList>
    </citation>
    <scope>NUCLEOTIDE SEQUENCE [LARGE SCALE GENOMIC DNA]</scope>
    <source>
        <strain evidence="2">CCUG 49339</strain>
    </source>
</reference>
<dbReference type="Gene3D" id="3.40.50.1000">
    <property type="entry name" value="HAD superfamily/HAD-like"/>
    <property type="match status" value="1"/>
</dbReference>
<proteinExistence type="predicted"/>
<comment type="caution">
    <text evidence="1">The sequence shown here is derived from an EMBL/GenBank/DDBJ whole genome shotgun (WGS) entry which is preliminary data.</text>
</comment>
<keyword evidence="2" id="KW-1185">Reference proteome</keyword>
<dbReference type="SFLD" id="SFLDS00003">
    <property type="entry name" value="Haloacid_Dehalogenase"/>
    <property type="match status" value="1"/>
</dbReference>
<dbReference type="EC" id="3.1.3.-" evidence="1"/>
<dbReference type="NCBIfam" id="TIGR00099">
    <property type="entry name" value="Cof-subfamily"/>
    <property type="match status" value="1"/>
</dbReference>
<protein>
    <submittedName>
        <fullName evidence="1">HAD family hydrolase</fullName>
        <ecNumber evidence="1">3.-.-.-</ecNumber>
        <ecNumber evidence="1">3.1.3.-</ecNumber>
    </submittedName>
</protein>
<gene>
    <name evidence="1" type="ORF">ACFSCX_12685</name>
</gene>
<dbReference type="SFLD" id="SFLDG01144">
    <property type="entry name" value="C2.B.4:_PGP_Like"/>
    <property type="match status" value="1"/>
</dbReference>
<dbReference type="PANTHER" id="PTHR10000">
    <property type="entry name" value="PHOSPHOSERINE PHOSPHATASE"/>
    <property type="match status" value="1"/>
</dbReference>
<dbReference type="Pfam" id="PF08282">
    <property type="entry name" value="Hydrolase_3"/>
    <property type="match status" value="1"/>
</dbReference>
<name>A0ABW4LSF8_9BACI</name>
<dbReference type="PANTHER" id="PTHR10000:SF55">
    <property type="entry name" value="5-AMINO-6-(5-PHOSPHO-D-RIBITYLAMINO)URACIL PHOSPHATASE YCSE"/>
    <property type="match status" value="1"/>
</dbReference>
<sequence>MFLIIKCIAIDMDGTLLNNDHVVSQENTEAILKAQSAGIDVVIATGRSYKEAKYVLLEEGIHCPIICANGAEIRSEEGDILASKPLSKQKAQELTGILNSHDAYYELYTSEGTYTKDYDKALTVIMDIFMSANLRSDYDKALEAAKERFDKGMVHLVDNFDKLLHDQKIPLYKFIVFSFEEQKLNQIHKELLSIKDVAITSSGKENIEINGIHAQKGLALQTFAKHNNIRLEETMAIGDNYNDISMLKIAGRAVAMANGPEEVKKHGHLITDTNHNNGVAKAILEILH</sequence>
<organism evidence="1 2">
    <name type="scientific">Bacillus salitolerans</name>
    <dbReference type="NCBI Taxonomy" id="1437434"/>
    <lineage>
        <taxon>Bacteria</taxon>
        <taxon>Bacillati</taxon>
        <taxon>Bacillota</taxon>
        <taxon>Bacilli</taxon>
        <taxon>Bacillales</taxon>
        <taxon>Bacillaceae</taxon>
        <taxon>Bacillus</taxon>
    </lineage>
</organism>
<dbReference type="InterPro" id="IPR023214">
    <property type="entry name" value="HAD_sf"/>
</dbReference>
<dbReference type="GO" id="GO:0016787">
    <property type="term" value="F:hydrolase activity"/>
    <property type="evidence" value="ECO:0007669"/>
    <property type="project" value="UniProtKB-KW"/>
</dbReference>
<dbReference type="CDD" id="cd07516">
    <property type="entry name" value="HAD_Pase"/>
    <property type="match status" value="1"/>
</dbReference>
<evidence type="ECO:0000313" key="2">
    <source>
        <dbReference type="Proteomes" id="UP001597214"/>
    </source>
</evidence>
<dbReference type="InterPro" id="IPR006379">
    <property type="entry name" value="HAD-SF_hydro_IIB"/>
</dbReference>
<dbReference type="EMBL" id="JBHUEM010000020">
    <property type="protein sequence ID" value="MFD1737411.1"/>
    <property type="molecule type" value="Genomic_DNA"/>
</dbReference>
<keyword evidence="1" id="KW-0378">Hydrolase</keyword>
<dbReference type="NCBIfam" id="TIGR01484">
    <property type="entry name" value="HAD-SF-IIB"/>
    <property type="match status" value="1"/>
</dbReference>
<dbReference type="SUPFAM" id="SSF56784">
    <property type="entry name" value="HAD-like"/>
    <property type="match status" value="1"/>
</dbReference>